<name>A0A6J4UY35_9BACT</name>
<evidence type="ECO:0008006" key="3">
    <source>
        <dbReference type="Google" id="ProtNLM"/>
    </source>
</evidence>
<dbReference type="PANTHER" id="PTHR38436">
    <property type="entry name" value="POLYKETIDE CYCLASE SNOAL-LIKE DOMAIN"/>
    <property type="match status" value="1"/>
</dbReference>
<evidence type="ECO:0000313" key="2">
    <source>
        <dbReference type="EMBL" id="CAA9564009.1"/>
    </source>
</evidence>
<dbReference type="InterPro" id="IPR011051">
    <property type="entry name" value="RmlC_Cupin_sf"/>
</dbReference>
<dbReference type="Gene3D" id="3.10.450.50">
    <property type="match status" value="1"/>
</dbReference>
<dbReference type="Gene3D" id="2.60.120.10">
    <property type="entry name" value="Jelly Rolls"/>
    <property type="match status" value="1"/>
</dbReference>
<dbReference type="InterPro" id="IPR032710">
    <property type="entry name" value="NTF2-like_dom_sf"/>
</dbReference>
<dbReference type="Pfam" id="PF07366">
    <property type="entry name" value="SnoaL"/>
    <property type="match status" value="1"/>
</dbReference>
<dbReference type="GO" id="GO:0030638">
    <property type="term" value="P:polyketide metabolic process"/>
    <property type="evidence" value="ECO:0007669"/>
    <property type="project" value="InterPro"/>
</dbReference>
<dbReference type="AlphaFoldDB" id="A0A6J4UY35"/>
<gene>
    <name evidence="2" type="ORF">AVDCRST_MAG19-2069</name>
</gene>
<dbReference type="PANTHER" id="PTHR38436:SF1">
    <property type="entry name" value="ESTER CYCLASE"/>
    <property type="match status" value="1"/>
</dbReference>
<protein>
    <recommendedName>
        <fullName evidence="3">SnoaL-like domain-containing protein</fullName>
    </recommendedName>
</protein>
<feature type="chain" id="PRO_5026952424" description="SnoaL-like domain-containing protein" evidence="1">
    <location>
        <begin position="24"/>
        <end position="428"/>
    </location>
</feature>
<sequence length="428" mass="42506">MRHPNRSPALLLALALSSLTAVALLRAAALVGHAEPAAASEDIAHRFYAAANAVIQTGDPAPIDAVVASDLVAHGPLAAPAPGRSGLARTLFALHATAPGLQLVVEALTASGDQAVARIGIEGGTRAFLGAAVGVDQAAPWPALEVLRVADGRIVERWAVDDRLGDLRPLLRVPLGDLPAGPAVVGLARLAYAPGAAGPLHTDRGPAVALVEEGGFALRAEGPAQLLRAPAAGAPGPWRPVPVGTEVALVPGDQILLPAATRRAFRNAGRGPATLLAATVFDAESRGLGSRVLTGTLPWSAAWPVRSWQGIRVQHIAGGVATMLPGEGCTIALGRAALAPGARLPLVPSDGVALVAVEAGTLDPATTGEAARARPGAPGEAPATLNAEAALTAGDGVLLGEGRAGALGSAGAGPVVVLVATVTGASTR</sequence>
<feature type="signal peptide" evidence="1">
    <location>
        <begin position="1"/>
        <end position="23"/>
    </location>
</feature>
<organism evidence="2">
    <name type="scientific">uncultured Thermomicrobiales bacterium</name>
    <dbReference type="NCBI Taxonomy" id="1645740"/>
    <lineage>
        <taxon>Bacteria</taxon>
        <taxon>Pseudomonadati</taxon>
        <taxon>Thermomicrobiota</taxon>
        <taxon>Thermomicrobia</taxon>
        <taxon>Thermomicrobiales</taxon>
        <taxon>environmental samples</taxon>
    </lineage>
</organism>
<accession>A0A6J4UY35</accession>
<dbReference type="InterPro" id="IPR014710">
    <property type="entry name" value="RmlC-like_jellyroll"/>
</dbReference>
<dbReference type="SUPFAM" id="SSF51182">
    <property type="entry name" value="RmlC-like cupins"/>
    <property type="match status" value="1"/>
</dbReference>
<evidence type="ECO:0000256" key="1">
    <source>
        <dbReference type="SAM" id="SignalP"/>
    </source>
</evidence>
<keyword evidence="1" id="KW-0732">Signal</keyword>
<dbReference type="EMBL" id="CADCWL010000092">
    <property type="protein sequence ID" value="CAA9564009.1"/>
    <property type="molecule type" value="Genomic_DNA"/>
</dbReference>
<reference evidence="2" key="1">
    <citation type="submission" date="2020-02" db="EMBL/GenBank/DDBJ databases">
        <authorList>
            <person name="Meier V. D."/>
        </authorList>
    </citation>
    <scope>NUCLEOTIDE SEQUENCE</scope>
    <source>
        <strain evidence="2">AVDCRST_MAG19</strain>
    </source>
</reference>
<proteinExistence type="predicted"/>
<dbReference type="SUPFAM" id="SSF54427">
    <property type="entry name" value="NTF2-like"/>
    <property type="match status" value="1"/>
</dbReference>
<dbReference type="InterPro" id="IPR009959">
    <property type="entry name" value="Cyclase_SnoaL-like"/>
</dbReference>